<proteinExistence type="predicted"/>
<dbReference type="AlphaFoldDB" id="A0A0F9VLV4"/>
<accession>A0A0F9VLV4</accession>
<reference evidence="2" key="1">
    <citation type="journal article" date="2015" name="Nature">
        <title>Complex archaea that bridge the gap between prokaryotes and eukaryotes.</title>
        <authorList>
            <person name="Spang A."/>
            <person name="Saw J.H."/>
            <person name="Jorgensen S.L."/>
            <person name="Zaremba-Niedzwiedzka K."/>
            <person name="Martijn J."/>
            <person name="Lind A.E."/>
            <person name="van Eijk R."/>
            <person name="Schleper C."/>
            <person name="Guy L."/>
            <person name="Ettema T.J."/>
        </authorList>
    </citation>
    <scope>NUCLEOTIDE SEQUENCE</scope>
</reference>
<name>A0A0F9VLV4_9ZZZZ</name>
<protein>
    <recommendedName>
        <fullName evidence="3">AP2/ERF domain-containing protein</fullName>
    </recommendedName>
</protein>
<comment type="caution">
    <text evidence="2">The sequence shown here is derived from an EMBL/GenBank/DDBJ whole genome shotgun (WGS) entry which is preliminary data.</text>
</comment>
<evidence type="ECO:0000313" key="2">
    <source>
        <dbReference type="EMBL" id="KKN74466.1"/>
    </source>
</evidence>
<feature type="region of interest" description="Disordered" evidence="1">
    <location>
        <begin position="141"/>
        <end position="161"/>
    </location>
</feature>
<gene>
    <name evidence="2" type="ORF">LCGC14_0390860</name>
</gene>
<dbReference type="EMBL" id="LAZR01000326">
    <property type="protein sequence ID" value="KKN74466.1"/>
    <property type="molecule type" value="Genomic_DNA"/>
</dbReference>
<sequence length="161" mass="18058">MTAKYWTKDGVVMCRLSTKTVFVFENLDTGEKVFLDNMADVIETGFKPVVMPTIKAKGKKKTIYQKRAGQLKEPKVKKPKVKTVKSVGKSGSEYKGVKREGKKFSGSYWDGKNKKAVYLGMFESELLAAAAVQKKLGNYGDARRLENEHQEGDPAKQPMEE</sequence>
<evidence type="ECO:0008006" key="3">
    <source>
        <dbReference type="Google" id="ProtNLM"/>
    </source>
</evidence>
<evidence type="ECO:0000256" key="1">
    <source>
        <dbReference type="SAM" id="MobiDB-lite"/>
    </source>
</evidence>
<organism evidence="2">
    <name type="scientific">marine sediment metagenome</name>
    <dbReference type="NCBI Taxonomy" id="412755"/>
    <lineage>
        <taxon>unclassified sequences</taxon>
        <taxon>metagenomes</taxon>
        <taxon>ecological metagenomes</taxon>
    </lineage>
</organism>